<protein>
    <submittedName>
        <fullName evidence="1">Uncharacterized protein</fullName>
    </submittedName>
</protein>
<comment type="caution">
    <text evidence="1">The sequence shown here is derived from an EMBL/GenBank/DDBJ whole genome shotgun (WGS) entry which is preliminary data.</text>
</comment>
<gene>
    <name evidence="1" type="ORF">Rcae01_00887</name>
</gene>
<keyword evidence="2" id="KW-1185">Reference proteome</keyword>
<accession>A0ABP9VJR4</accession>
<evidence type="ECO:0000313" key="2">
    <source>
        <dbReference type="Proteomes" id="UP001416858"/>
    </source>
</evidence>
<evidence type="ECO:0000313" key="1">
    <source>
        <dbReference type="EMBL" id="GAA5505442.1"/>
    </source>
</evidence>
<dbReference type="EMBL" id="BAABRO010000001">
    <property type="protein sequence ID" value="GAA5505442.1"/>
    <property type="molecule type" value="Genomic_DNA"/>
</dbReference>
<proteinExistence type="predicted"/>
<reference evidence="1 2" key="1">
    <citation type="submission" date="2024-02" db="EMBL/GenBank/DDBJ databases">
        <title>Rhodopirellula caenicola NBRC 110016.</title>
        <authorList>
            <person name="Ichikawa N."/>
            <person name="Katano-Makiyama Y."/>
            <person name="Hidaka K."/>
        </authorList>
    </citation>
    <scope>NUCLEOTIDE SEQUENCE [LARGE SCALE GENOMIC DNA]</scope>
    <source>
        <strain evidence="1 2">NBRC 110016</strain>
    </source>
</reference>
<name>A0ABP9VJR4_9BACT</name>
<organism evidence="1 2">
    <name type="scientific">Novipirellula caenicola</name>
    <dbReference type="NCBI Taxonomy" id="1536901"/>
    <lineage>
        <taxon>Bacteria</taxon>
        <taxon>Pseudomonadati</taxon>
        <taxon>Planctomycetota</taxon>
        <taxon>Planctomycetia</taxon>
        <taxon>Pirellulales</taxon>
        <taxon>Pirellulaceae</taxon>
        <taxon>Novipirellula</taxon>
    </lineage>
</organism>
<dbReference type="Proteomes" id="UP001416858">
    <property type="component" value="Unassembled WGS sequence"/>
</dbReference>
<sequence length="208" mass="23677">MRREIAAADYGQDFDEHLEQLTAIRSGKILAPMRWEPKEVLELIRWSEPEDPTWSPGSTGDRGHWMRLFACGTLLRAAAEPANEGYFTGEDSTTVQLIDSAIKLGEKTSIAVLKFLCWCMQTRSLGDWDRPYFAVGIMVLLVRLNRCDPDTFKFLVTATNADELAHTDRFNDCLKAKTLHELIRNDLVESKNSNPDIQNFGNRLLSKR</sequence>